<dbReference type="Gene3D" id="3.40.1190.20">
    <property type="match status" value="1"/>
</dbReference>
<comment type="similarity">
    <text evidence="1">Belongs to the carbohydrate kinase PfkB family.</text>
</comment>
<sequence>MTQNAISTARFDVCAVGNAIVDVLSPCEPAFLDAHKLVPGSMQLVDEDQSAMLYDAMAAGVEASGGSAGNTVAGVGSFGGRAAYIGKVARDTLGEVFSHDIRAAGVHFDTPVLEGGAGSGFGTGRCLINVTPDAQRTMCTFLGAANQLTTADIDADLIGASEIVYLEGYLFDPAPARAAFEAAAAAAHAAGRKVAITLSDSFVVHRWRAELLAFIEASADIVLANEAELHALFETEDFDHAAAHLGRIVEVAAVTRGAAGSVLFRGEERVEIAAVPVDKVVDTTGAGDQYAAGVLLGLARGLSLAEAGALGSLAASEVIAHWGPRPMVKLEALAAEHGLKL</sequence>
<proteinExistence type="inferred from homology"/>
<gene>
    <name evidence="5" type="ORF">HNP32_000765</name>
</gene>
<protein>
    <submittedName>
        <fullName evidence="5">Sugar/nucleoside kinase (Ribokinase family)</fullName>
    </submittedName>
</protein>
<name>A0A7W7IMI8_9CAUL</name>
<dbReference type="PROSITE" id="PS00584">
    <property type="entry name" value="PFKB_KINASES_2"/>
    <property type="match status" value="1"/>
</dbReference>
<dbReference type="EMBL" id="JACHKY010000001">
    <property type="protein sequence ID" value="MBB4797051.1"/>
    <property type="molecule type" value="Genomic_DNA"/>
</dbReference>
<dbReference type="RefSeq" id="WP_184267199.1">
    <property type="nucleotide sequence ID" value="NZ_JACHKY010000001.1"/>
</dbReference>
<evidence type="ECO:0000259" key="4">
    <source>
        <dbReference type="Pfam" id="PF00294"/>
    </source>
</evidence>
<dbReference type="PANTHER" id="PTHR43320:SF3">
    <property type="entry name" value="CARBOHYDRATE KINASE PFKB DOMAIN-CONTAINING PROTEIN"/>
    <property type="match status" value="1"/>
</dbReference>
<dbReference type="PANTHER" id="PTHR43320">
    <property type="entry name" value="SUGAR KINASE"/>
    <property type="match status" value="1"/>
</dbReference>
<feature type="domain" description="Carbohydrate kinase PfkB" evidence="4">
    <location>
        <begin position="60"/>
        <end position="325"/>
    </location>
</feature>
<dbReference type="InterPro" id="IPR011611">
    <property type="entry name" value="PfkB_dom"/>
</dbReference>
<evidence type="ECO:0000313" key="6">
    <source>
        <dbReference type="Proteomes" id="UP000539957"/>
    </source>
</evidence>
<comment type="caution">
    <text evidence="5">The sequence shown here is derived from an EMBL/GenBank/DDBJ whole genome shotgun (WGS) entry which is preliminary data.</text>
</comment>
<evidence type="ECO:0000256" key="3">
    <source>
        <dbReference type="ARBA" id="ARBA00022777"/>
    </source>
</evidence>
<keyword evidence="3 5" id="KW-0418">Kinase</keyword>
<evidence type="ECO:0000256" key="2">
    <source>
        <dbReference type="ARBA" id="ARBA00022679"/>
    </source>
</evidence>
<keyword evidence="2" id="KW-0808">Transferase</keyword>
<dbReference type="Proteomes" id="UP000539957">
    <property type="component" value="Unassembled WGS sequence"/>
</dbReference>
<dbReference type="Pfam" id="PF00294">
    <property type="entry name" value="PfkB"/>
    <property type="match status" value="1"/>
</dbReference>
<dbReference type="Gene3D" id="3.30.1110.10">
    <property type="match status" value="1"/>
</dbReference>
<dbReference type="InterPro" id="IPR029056">
    <property type="entry name" value="Ribokinase-like"/>
</dbReference>
<dbReference type="AlphaFoldDB" id="A0A7W7IMI8"/>
<reference evidence="5 6" key="1">
    <citation type="submission" date="2020-08" db="EMBL/GenBank/DDBJ databases">
        <title>Functional genomics of gut bacteria from endangered species of beetles.</title>
        <authorList>
            <person name="Carlos-Shanley C."/>
        </authorList>
    </citation>
    <scope>NUCLEOTIDE SEQUENCE [LARGE SCALE GENOMIC DNA]</scope>
    <source>
        <strain evidence="5 6">S00123</strain>
    </source>
</reference>
<dbReference type="InterPro" id="IPR002173">
    <property type="entry name" value="Carboh/pur_kinase_PfkB_CS"/>
</dbReference>
<dbReference type="SUPFAM" id="SSF53613">
    <property type="entry name" value="Ribokinase-like"/>
    <property type="match status" value="1"/>
</dbReference>
<accession>A0A7W7IMI8</accession>
<dbReference type="CDD" id="cd01168">
    <property type="entry name" value="adenosine_kinase"/>
    <property type="match status" value="1"/>
</dbReference>
<keyword evidence="6" id="KW-1185">Reference proteome</keyword>
<evidence type="ECO:0000313" key="5">
    <source>
        <dbReference type="EMBL" id="MBB4797051.1"/>
    </source>
</evidence>
<dbReference type="InterPro" id="IPR052700">
    <property type="entry name" value="Carb_kinase_PfkB-like"/>
</dbReference>
<organism evidence="5 6">
    <name type="scientific">Brevundimonas bullata</name>
    <dbReference type="NCBI Taxonomy" id="13160"/>
    <lineage>
        <taxon>Bacteria</taxon>
        <taxon>Pseudomonadati</taxon>
        <taxon>Pseudomonadota</taxon>
        <taxon>Alphaproteobacteria</taxon>
        <taxon>Caulobacterales</taxon>
        <taxon>Caulobacteraceae</taxon>
        <taxon>Brevundimonas</taxon>
    </lineage>
</organism>
<dbReference type="GO" id="GO:0016301">
    <property type="term" value="F:kinase activity"/>
    <property type="evidence" value="ECO:0007669"/>
    <property type="project" value="UniProtKB-KW"/>
</dbReference>
<evidence type="ECO:0000256" key="1">
    <source>
        <dbReference type="ARBA" id="ARBA00010688"/>
    </source>
</evidence>